<accession>A0A1Y2UQ40</accession>
<evidence type="ECO:0000313" key="6">
    <source>
        <dbReference type="EMBL" id="OTA85276.1"/>
    </source>
</evidence>
<reference evidence="6 7" key="1">
    <citation type="submission" date="2016-09" db="EMBL/GenBank/DDBJ databases">
        <title>Lactobacillus reuteri KLR3005, genome sequencing and assembly.</title>
        <authorList>
            <person name="Lee J.-Y."/>
            <person name="Kim E.B."/>
            <person name="Choi Y.-J."/>
        </authorList>
    </citation>
    <scope>NUCLEOTIDE SEQUENCE [LARGE SCALE GENOMIC DNA]</scope>
    <source>
        <strain evidence="6 7">KLR3005</strain>
    </source>
</reference>
<evidence type="ECO:0000256" key="4">
    <source>
        <dbReference type="ARBA" id="ARBA00022989"/>
    </source>
</evidence>
<evidence type="ECO:0000256" key="1">
    <source>
        <dbReference type="ARBA" id="ARBA00004651"/>
    </source>
</evidence>
<dbReference type="Pfam" id="PF01943">
    <property type="entry name" value="Polysacc_synt"/>
    <property type="match status" value="1"/>
</dbReference>
<dbReference type="PANTHER" id="PTHR30250:SF11">
    <property type="entry name" value="O-ANTIGEN TRANSPORTER-RELATED"/>
    <property type="match status" value="1"/>
</dbReference>
<dbReference type="EMBL" id="MIMU01000085">
    <property type="protein sequence ID" value="OTA85276.1"/>
    <property type="molecule type" value="Genomic_DNA"/>
</dbReference>
<evidence type="ECO:0000256" key="5">
    <source>
        <dbReference type="ARBA" id="ARBA00023136"/>
    </source>
</evidence>
<comment type="caution">
    <text evidence="6">The sequence shown here is derived from an EMBL/GenBank/DDBJ whole genome shotgun (WGS) entry which is preliminary data.</text>
</comment>
<gene>
    <name evidence="6" type="ORF">BHL82_05750</name>
</gene>
<dbReference type="Proteomes" id="UP000194286">
    <property type="component" value="Unassembled WGS sequence"/>
</dbReference>
<evidence type="ECO:0000256" key="3">
    <source>
        <dbReference type="ARBA" id="ARBA00022692"/>
    </source>
</evidence>
<keyword evidence="4" id="KW-1133">Transmembrane helix</keyword>
<evidence type="ECO:0008006" key="8">
    <source>
        <dbReference type="Google" id="ProtNLM"/>
    </source>
</evidence>
<sequence length="473" mass="53405">MKVIKNYLYNAGYQILLMLAPILTTPYVSRVLGANNNGINTYTNGWVTFFYLAGQLGIALYGNREIAYQRKNRYERSKTFWSIISLQIFTSSIALIAYLLAVFLFSSAFKVYFLLQALWIVAYGIDVSWYFMGIEDFKKTVSRNTIVKLITIALIFILVRNQNDLAKYIFLLGFAQLAGSFTLWPYLRKSIQWVKINEWHPLKRFYPALLLFIPTITTQIYLVVNRIMLGRMAPQAAVSQFNFGDNIVKLVLAVVTATGTVMLPHIANKFASGDVKGVRESLYKSFDFVTAVSVPMMFGLMAIAYKFAPWFLGNEYGPTGGVIFWEAPAILMIAWSNVTGTQYLMPIHREHQYTISVTVGAVINVIANLFLISLYGANGAAVATVISEFSVTAVQLFYVKGTIRRRALFAPIWRYLLCGLFMYLVVSRINEIMSMTIVNLILQVALGMIIYIGGLFLLKAPIIKQAKSLLKKE</sequence>
<dbReference type="InterPro" id="IPR002797">
    <property type="entry name" value="Polysacc_synth"/>
</dbReference>
<dbReference type="GO" id="GO:0005886">
    <property type="term" value="C:plasma membrane"/>
    <property type="evidence" value="ECO:0007669"/>
    <property type="project" value="UniProtKB-SubCell"/>
</dbReference>
<evidence type="ECO:0000256" key="2">
    <source>
        <dbReference type="ARBA" id="ARBA00022475"/>
    </source>
</evidence>
<dbReference type="PANTHER" id="PTHR30250">
    <property type="entry name" value="PST FAMILY PREDICTED COLANIC ACID TRANSPORTER"/>
    <property type="match status" value="1"/>
</dbReference>
<name>A0A1Y2UQ40_LIMRT</name>
<organism evidence="6 7">
    <name type="scientific">Limosilactobacillus reuteri</name>
    <name type="common">Lactobacillus reuteri</name>
    <dbReference type="NCBI Taxonomy" id="1598"/>
    <lineage>
        <taxon>Bacteria</taxon>
        <taxon>Bacillati</taxon>
        <taxon>Bacillota</taxon>
        <taxon>Bacilli</taxon>
        <taxon>Lactobacillales</taxon>
        <taxon>Lactobacillaceae</taxon>
        <taxon>Limosilactobacillus</taxon>
    </lineage>
</organism>
<dbReference type="RefSeq" id="WP_003674757.1">
    <property type="nucleotide sequence ID" value="NZ_CABFNG010000042.1"/>
</dbReference>
<comment type="subcellular location">
    <subcellularLocation>
        <location evidence="1">Cell membrane</location>
        <topology evidence="1">Multi-pass membrane protein</topology>
    </subcellularLocation>
</comment>
<dbReference type="InterPro" id="IPR050833">
    <property type="entry name" value="Poly_Biosynth_Transport"/>
</dbReference>
<keyword evidence="2" id="KW-1003">Cell membrane</keyword>
<keyword evidence="3" id="KW-0812">Transmembrane</keyword>
<dbReference type="CDD" id="cd13128">
    <property type="entry name" value="MATE_Wzx_like"/>
    <property type="match status" value="1"/>
</dbReference>
<evidence type="ECO:0000313" key="7">
    <source>
        <dbReference type="Proteomes" id="UP000194286"/>
    </source>
</evidence>
<keyword evidence="5" id="KW-0472">Membrane</keyword>
<proteinExistence type="predicted"/>
<protein>
    <recommendedName>
        <fullName evidence="8">Flippase</fullName>
    </recommendedName>
</protein>
<dbReference type="AlphaFoldDB" id="A0A1Y2UQ40"/>